<dbReference type="SUPFAM" id="SSF47323">
    <property type="entry name" value="Anticodon-binding domain of a subclass of class I aminoacyl-tRNA synthetases"/>
    <property type="match status" value="1"/>
</dbReference>
<keyword evidence="5 9" id="KW-0067">ATP-binding</keyword>
<dbReference type="Proteomes" id="UP000739538">
    <property type="component" value="Unassembled WGS sequence"/>
</dbReference>
<dbReference type="Gene3D" id="1.10.730.10">
    <property type="entry name" value="Isoleucyl-tRNA Synthetase, Domain 1"/>
    <property type="match status" value="1"/>
</dbReference>
<sequence>MSYLSFEARLAEALAQLAPVELPVDERPALALGRPPRKEMGDLAAPAFEFAKRAKRNPAELAKEWEARVRAALVHETPEWLEVTIRDVKAFGPYLNLFFDPGSLAALVLGDVVAEGATYGQVAPGSGPKIMVEYSAPNTNKPLHLGHVRNNLIGMSLSNLLAAAGNEVIRVNLVNDRGIHICKSMLAYQRFGNGETPESTGEKGDHFVGRYYILFDQLVKEEKATYAQKQGVDLAQFSKDAKKGLEGDALKAREREEEAFDAQFEEASELMGAVREMLRAWEAGDEAVLALWKQMNEWVLSGFRQTYERMGSKFDYWYFESNTWTLGKDLVEKGLETGVFERHDDGSVWAKLESKGLADKVVLRSDGTSVYITQDLGTAVLKHRDYGMDRSIYVVGSEQQQHFKNLFAMLELLEFPWAGGCYHASYGMVTLPHGMGRLKSREGTKVDADDLLDTLHDLALAKIEEGGYAESTDAARETAETIGQGALKMYVLQVSPDKNIQFDPNETISFTGDTGPAVQYSHARIQGILRKGLEQGKVTADQLEGGFLGHGLVDASLLVEAEEQEVLKKLADFGTMIRTSAENLTVAPVANYLLDLTKLYARMYHEHEVLTASSPELMRARVQLALAVAQVVRNGLGILTIDAPERM</sequence>
<dbReference type="SUPFAM" id="SSF55190">
    <property type="entry name" value="Arginyl-tRNA synthetase (ArgRS), N-terminal 'additional' domain"/>
    <property type="match status" value="1"/>
</dbReference>
<feature type="domain" description="DALR anticodon binding" evidence="11">
    <location>
        <begin position="518"/>
        <end position="647"/>
    </location>
</feature>
<keyword evidence="6 9" id="KW-0648">Protein biosynthesis</keyword>
<protein>
    <recommendedName>
        <fullName evidence="9">Arginine--tRNA ligase</fullName>
        <ecNumber evidence="9">6.1.1.19</ecNumber>
    </recommendedName>
    <alternativeName>
        <fullName evidence="9">Arginyl-tRNA synthetase</fullName>
        <shortName evidence="9">ArgRS</shortName>
    </alternativeName>
</protein>
<dbReference type="InterPro" id="IPR009080">
    <property type="entry name" value="tRNAsynth_Ia_anticodon-bd"/>
</dbReference>
<keyword evidence="2 9" id="KW-0963">Cytoplasm</keyword>
<evidence type="ECO:0000256" key="7">
    <source>
        <dbReference type="ARBA" id="ARBA00023146"/>
    </source>
</evidence>
<dbReference type="AlphaFoldDB" id="A0A956NBJ8"/>
<reference evidence="13" key="2">
    <citation type="journal article" date="2021" name="Microbiome">
        <title>Successional dynamics and alternative stable states in a saline activated sludge microbial community over 9 years.</title>
        <authorList>
            <person name="Wang Y."/>
            <person name="Ye J."/>
            <person name="Ju F."/>
            <person name="Liu L."/>
            <person name="Boyd J.A."/>
            <person name="Deng Y."/>
            <person name="Parks D.H."/>
            <person name="Jiang X."/>
            <person name="Yin X."/>
            <person name="Woodcroft B.J."/>
            <person name="Tyson G.W."/>
            <person name="Hugenholtz P."/>
            <person name="Polz M.F."/>
            <person name="Zhang T."/>
        </authorList>
    </citation>
    <scope>NUCLEOTIDE SEQUENCE</scope>
    <source>
        <strain evidence="13">HKST-UBA02</strain>
    </source>
</reference>
<dbReference type="InterPro" id="IPR001278">
    <property type="entry name" value="Arg-tRNA-ligase"/>
</dbReference>
<keyword evidence="3 9" id="KW-0436">Ligase</keyword>
<dbReference type="Pfam" id="PF00750">
    <property type="entry name" value="tRNA-synt_1d"/>
    <property type="match status" value="2"/>
</dbReference>
<dbReference type="InterPro" id="IPR014729">
    <property type="entry name" value="Rossmann-like_a/b/a_fold"/>
</dbReference>
<evidence type="ECO:0000313" key="13">
    <source>
        <dbReference type="EMBL" id="MCA9754923.1"/>
    </source>
</evidence>
<feature type="short sequence motif" description="'HIGH' region" evidence="9">
    <location>
        <begin position="137"/>
        <end position="147"/>
    </location>
</feature>
<evidence type="ECO:0000256" key="2">
    <source>
        <dbReference type="ARBA" id="ARBA00022490"/>
    </source>
</evidence>
<dbReference type="InterPro" id="IPR001412">
    <property type="entry name" value="aa-tRNA-synth_I_CS"/>
</dbReference>
<evidence type="ECO:0000256" key="5">
    <source>
        <dbReference type="ARBA" id="ARBA00022840"/>
    </source>
</evidence>
<dbReference type="PANTHER" id="PTHR11956:SF5">
    <property type="entry name" value="ARGININE--TRNA LIGASE, CYTOPLASMIC"/>
    <property type="match status" value="1"/>
</dbReference>
<dbReference type="EC" id="6.1.1.19" evidence="9"/>
<proteinExistence type="inferred from homology"/>
<comment type="caution">
    <text evidence="13">The sequence shown here is derived from an EMBL/GenBank/DDBJ whole genome shotgun (WGS) entry which is preliminary data.</text>
</comment>
<dbReference type="InterPro" id="IPR036695">
    <property type="entry name" value="Arg-tRNA-synth_N_sf"/>
</dbReference>
<name>A0A956NBJ8_UNCEI</name>
<dbReference type="GO" id="GO:0005524">
    <property type="term" value="F:ATP binding"/>
    <property type="evidence" value="ECO:0007669"/>
    <property type="project" value="UniProtKB-UniRule"/>
</dbReference>
<dbReference type="PRINTS" id="PR01038">
    <property type="entry name" value="TRNASYNTHARG"/>
</dbReference>
<dbReference type="GO" id="GO:0006420">
    <property type="term" value="P:arginyl-tRNA aminoacylation"/>
    <property type="evidence" value="ECO:0007669"/>
    <property type="project" value="UniProtKB-UniRule"/>
</dbReference>
<dbReference type="GO" id="GO:0004814">
    <property type="term" value="F:arginine-tRNA ligase activity"/>
    <property type="evidence" value="ECO:0007669"/>
    <property type="project" value="UniProtKB-UniRule"/>
</dbReference>
<comment type="subcellular location">
    <subcellularLocation>
        <location evidence="9">Cytoplasm</location>
    </subcellularLocation>
</comment>
<evidence type="ECO:0000256" key="4">
    <source>
        <dbReference type="ARBA" id="ARBA00022741"/>
    </source>
</evidence>
<evidence type="ECO:0000256" key="9">
    <source>
        <dbReference type="HAMAP-Rule" id="MF_00123"/>
    </source>
</evidence>
<dbReference type="Pfam" id="PF05746">
    <property type="entry name" value="DALR_1"/>
    <property type="match status" value="1"/>
</dbReference>
<dbReference type="Gene3D" id="3.30.1360.70">
    <property type="entry name" value="Arginyl tRNA synthetase N-terminal domain"/>
    <property type="match status" value="1"/>
</dbReference>
<dbReference type="InterPro" id="IPR035684">
    <property type="entry name" value="ArgRS_core"/>
</dbReference>
<keyword evidence="4 9" id="KW-0547">Nucleotide-binding</keyword>
<dbReference type="SMART" id="SM01016">
    <property type="entry name" value="Arg_tRNA_synt_N"/>
    <property type="match status" value="1"/>
</dbReference>
<evidence type="ECO:0000259" key="11">
    <source>
        <dbReference type="SMART" id="SM00836"/>
    </source>
</evidence>
<dbReference type="SUPFAM" id="SSF52374">
    <property type="entry name" value="Nucleotidylyl transferase"/>
    <property type="match status" value="1"/>
</dbReference>
<dbReference type="InterPro" id="IPR005148">
    <property type="entry name" value="Arg-tRNA-synth_N"/>
</dbReference>
<comment type="catalytic activity">
    <reaction evidence="8 9">
        <text>tRNA(Arg) + L-arginine + ATP = L-arginyl-tRNA(Arg) + AMP + diphosphate</text>
        <dbReference type="Rhea" id="RHEA:20301"/>
        <dbReference type="Rhea" id="RHEA-COMP:9658"/>
        <dbReference type="Rhea" id="RHEA-COMP:9673"/>
        <dbReference type="ChEBI" id="CHEBI:30616"/>
        <dbReference type="ChEBI" id="CHEBI:32682"/>
        <dbReference type="ChEBI" id="CHEBI:33019"/>
        <dbReference type="ChEBI" id="CHEBI:78442"/>
        <dbReference type="ChEBI" id="CHEBI:78513"/>
        <dbReference type="ChEBI" id="CHEBI:456215"/>
        <dbReference type="EC" id="6.1.1.19"/>
    </reaction>
</comment>
<comment type="similarity">
    <text evidence="1 9 10">Belongs to the class-I aminoacyl-tRNA synthetase family.</text>
</comment>
<dbReference type="InterPro" id="IPR008909">
    <property type="entry name" value="DALR_anticod-bd"/>
</dbReference>
<dbReference type="PANTHER" id="PTHR11956">
    <property type="entry name" value="ARGINYL-TRNA SYNTHETASE"/>
    <property type="match status" value="1"/>
</dbReference>
<dbReference type="Pfam" id="PF03485">
    <property type="entry name" value="Arg_tRNA_synt_N"/>
    <property type="match status" value="1"/>
</dbReference>
<evidence type="ECO:0000259" key="12">
    <source>
        <dbReference type="SMART" id="SM01016"/>
    </source>
</evidence>
<evidence type="ECO:0000256" key="6">
    <source>
        <dbReference type="ARBA" id="ARBA00022917"/>
    </source>
</evidence>
<dbReference type="Gene3D" id="3.40.50.620">
    <property type="entry name" value="HUPs"/>
    <property type="match status" value="1"/>
</dbReference>
<dbReference type="SMART" id="SM00836">
    <property type="entry name" value="DALR_1"/>
    <property type="match status" value="1"/>
</dbReference>
<reference evidence="13" key="1">
    <citation type="submission" date="2020-04" db="EMBL/GenBank/DDBJ databases">
        <authorList>
            <person name="Zhang T."/>
        </authorList>
    </citation>
    <scope>NUCLEOTIDE SEQUENCE</scope>
    <source>
        <strain evidence="13">HKST-UBA02</strain>
    </source>
</reference>
<dbReference type="PROSITE" id="PS00178">
    <property type="entry name" value="AA_TRNA_LIGASE_I"/>
    <property type="match status" value="1"/>
</dbReference>
<accession>A0A956NBJ8</accession>
<organism evidence="13 14">
    <name type="scientific">Eiseniibacteriota bacterium</name>
    <dbReference type="NCBI Taxonomy" id="2212470"/>
    <lineage>
        <taxon>Bacteria</taxon>
        <taxon>Candidatus Eiseniibacteriota</taxon>
    </lineage>
</organism>
<evidence type="ECO:0000256" key="3">
    <source>
        <dbReference type="ARBA" id="ARBA00022598"/>
    </source>
</evidence>
<comment type="subunit">
    <text evidence="9">Monomer.</text>
</comment>
<keyword evidence="7 9" id="KW-0030">Aminoacyl-tRNA synthetase</keyword>
<evidence type="ECO:0000256" key="8">
    <source>
        <dbReference type="ARBA" id="ARBA00049339"/>
    </source>
</evidence>
<evidence type="ECO:0000313" key="14">
    <source>
        <dbReference type="Proteomes" id="UP000739538"/>
    </source>
</evidence>
<dbReference type="EMBL" id="JAGQHS010000012">
    <property type="protein sequence ID" value="MCA9754923.1"/>
    <property type="molecule type" value="Genomic_DNA"/>
</dbReference>
<gene>
    <name evidence="9 13" type="primary">argS</name>
    <name evidence="13" type="ORF">KDA27_03905</name>
</gene>
<dbReference type="GO" id="GO:0005737">
    <property type="term" value="C:cytoplasm"/>
    <property type="evidence" value="ECO:0007669"/>
    <property type="project" value="UniProtKB-SubCell"/>
</dbReference>
<dbReference type="NCBIfam" id="TIGR00456">
    <property type="entry name" value="argS"/>
    <property type="match status" value="1"/>
</dbReference>
<evidence type="ECO:0000256" key="10">
    <source>
        <dbReference type="RuleBase" id="RU363038"/>
    </source>
</evidence>
<feature type="domain" description="Arginyl tRNA synthetase N-terminal" evidence="12">
    <location>
        <begin position="4"/>
        <end position="99"/>
    </location>
</feature>
<dbReference type="HAMAP" id="MF_00123">
    <property type="entry name" value="Arg_tRNA_synth"/>
    <property type="match status" value="1"/>
</dbReference>
<evidence type="ECO:0000256" key="1">
    <source>
        <dbReference type="ARBA" id="ARBA00005594"/>
    </source>
</evidence>